<comment type="caution">
    <text evidence="7">The sequence shown here is derived from an EMBL/GenBank/DDBJ whole genome shotgun (WGS) entry which is preliminary data.</text>
</comment>
<organism evidence="7 8">
    <name type="scientific">Fasciola gigantica</name>
    <name type="common">Giant liver fluke</name>
    <dbReference type="NCBI Taxonomy" id="46835"/>
    <lineage>
        <taxon>Eukaryota</taxon>
        <taxon>Metazoa</taxon>
        <taxon>Spiralia</taxon>
        <taxon>Lophotrochozoa</taxon>
        <taxon>Platyhelminthes</taxon>
        <taxon>Trematoda</taxon>
        <taxon>Digenea</taxon>
        <taxon>Plagiorchiida</taxon>
        <taxon>Echinostomata</taxon>
        <taxon>Echinostomatoidea</taxon>
        <taxon>Fasciolidae</taxon>
        <taxon>Fasciola</taxon>
    </lineage>
</organism>
<dbReference type="AlphaFoldDB" id="A0A504Y6G9"/>
<feature type="region of interest" description="Disordered" evidence="5">
    <location>
        <begin position="243"/>
        <end position="264"/>
    </location>
</feature>
<evidence type="ECO:0000313" key="7">
    <source>
        <dbReference type="EMBL" id="TPP56211.1"/>
    </source>
</evidence>
<dbReference type="PROSITE" id="PS00658">
    <property type="entry name" value="FORK_HEAD_2"/>
    <property type="match status" value="1"/>
</dbReference>
<dbReference type="GO" id="GO:0009653">
    <property type="term" value="P:anatomical structure morphogenesis"/>
    <property type="evidence" value="ECO:0007669"/>
    <property type="project" value="TreeGrafter"/>
</dbReference>
<dbReference type="SUPFAM" id="SSF46785">
    <property type="entry name" value="Winged helix' DNA-binding domain"/>
    <property type="match status" value="1"/>
</dbReference>
<keyword evidence="2 4" id="KW-0238">DNA-binding</keyword>
<reference evidence="7 8" key="1">
    <citation type="submission" date="2019-04" db="EMBL/GenBank/DDBJ databases">
        <title>Annotation for the trematode Fasciola gigantica.</title>
        <authorList>
            <person name="Choi Y.-J."/>
        </authorList>
    </citation>
    <scope>NUCLEOTIDE SEQUENCE [LARGE SCALE GENOMIC DNA]</scope>
    <source>
        <strain evidence="7">Uganda_cow_1</strain>
    </source>
</reference>
<dbReference type="PRINTS" id="PR00053">
    <property type="entry name" value="FORKHEAD"/>
</dbReference>
<dbReference type="InterPro" id="IPR018122">
    <property type="entry name" value="TF_fork_head_CS_1"/>
</dbReference>
<dbReference type="FunFam" id="1.10.10.10:FF:000042">
    <property type="entry name" value="hepatocyte nuclear factor 3-beta"/>
    <property type="match status" value="1"/>
</dbReference>
<evidence type="ECO:0000256" key="5">
    <source>
        <dbReference type="SAM" id="MobiDB-lite"/>
    </source>
</evidence>
<proteinExistence type="predicted"/>
<feature type="compositionally biased region" description="Polar residues" evidence="5">
    <location>
        <begin position="927"/>
        <end position="937"/>
    </location>
</feature>
<sequence>MLDQTRSVAFHVTGPHPTALENETSAPGELIDQFFSNSKRLCWSENLAECSRESSLGLTTVGKFESTSTSHPTDSYVGQDLAKPAENLPLIVTASATAAAVTTTTTTTTTNTSNLSTTNITTTTTTAARASTEASITTSTTAKIEAVNDYHALQTNWYRPDPPSSMTSFLCANTSMSMAPWLPRLPNGWSRDHPENGSIGIAFLPHQSTDCWNYAIPTTSNSTGLLPQNYTKDATNGHCPDPLSSCSVSDPDQNSKLYNSNSLPITVSSNPTTLDHDSERISQSPQAVLSGSFDSTRMESMKVHELSEYMYYNYPHRTRYSELDDTVSGKIQAPAGLLSSPHSETETRGMALLNPKSIPLIHTGPTDSYAYSTQIHPASLNAHPIHDILSQSSPNSYPDLKPRDFGGQDIAENVPFDHHSLSQSNPGSFQPPSSLAPSQQQQQQQQQQSCHAKPPYSYISLITMAIQNSPVRMCTLSEIYQFIIDLFPYYRQHQQRWQNSIRHSLSFNDCFVKVSRSPDKPGKGSYWTLHPESGNMFENGCYLRRQKRFKDPKREAVRRSQRGSQTILRGRGTNSSGHVTGLGPGIGDACHSLITGMDDRLSLDSKADPLEDMNYDGDDGASSFYDDSYSPSTKDHGMNRSHVYNAALKQTVCGEKGLPNCSSSPSSTVRDVVKTDLRGGITKAELILTDASDPSPYTYTNPNHFPFPVLANGIPKLPEQIDGLHLPTHWTRPIPTPITSYDDHTHDGNSFSPSVMYGNRFGPVDFWSHKTKPVVPYENFVPDGRTLDFYPTPVRTSDPLCDIDRFVMTHSAQSFSNYPPLLQSSIGPPYMGSDTPYSVNGSKGPRLSNPVSMRQQSTEQTTETNLIEAEYLTEHERLSTTSSGSSTDQSGEKTESIPTVITRSGHVLHNNDLIDSASVPDRIYALSSDTSESTTSVKRSRTVRDNDGQVLNDSENPLRLSKIHPVPFCLQDMDCRNSATDAVSIGLNQSPLLLHTSPSAPNSLCPFGSIQTGLHESAQSNEPYWIPDMYASPDTTVGLNRLHANDKQTAKCVEMNPPVEEPHGTTFSIDRLMHQHYQNHVVNDTNNLLFHLPCVDRTQGKNGAHNFVNVKPSISIV</sequence>
<evidence type="ECO:0000256" key="4">
    <source>
        <dbReference type="PROSITE-ProRule" id="PRU00089"/>
    </source>
</evidence>
<dbReference type="PROSITE" id="PS50039">
    <property type="entry name" value="FORK_HEAD_3"/>
    <property type="match status" value="1"/>
</dbReference>
<dbReference type="Pfam" id="PF00250">
    <property type="entry name" value="Forkhead"/>
    <property type="match status" value="1"/>
</dbReference>
<feature type="DNA-binding region" description="Fork-head" evidence="4">
    <location>
        <begin position="453"/>
        <end position="547"/>
    </location>
</feature>
<name>A0A504Y6G9_FASGI</name>
<feature type="region of interest" description="Disordered" evidence="5">
    <location>
        <begin position="387"/>
        <end position="450"/>
    </location>
</feature>
<dbReference type="CDD" id="cd20041">
    <property type="entry name" value="FH_dFKH"/>
    <property type="match status" value="1"/>
</dbReference>
<dbReference type="Proteomes" id="UP000316759">
    <property type="component" value="Unassembled WGS sequence"/>
</dbReference>
<dbReference type="GO" id="GO:0005634">
    <property type="term" value="C:nucleus"/>
    <property type="evidence" value="ECO:0007669"/>
    <property type="project" value="UniProtKB-SubCell"/>
</dbReference>
<dbReference type="InterPro" id="IPR030456">
    <property type="entry name" value="TF_fork_head_CS_2"/>
</dbReference>
<evidence type="ECO:0000259" key="6">
    <source>
        <dbReference type="PROSITE" id="PS50039"/>
    </source>
</evidence>
<dbReference type="GO" id="GO:0000981">
    <property type="term" value="F:DNA-binding transcription factor activity, RNA polymerase II-specific"/>
    <property type="evidence" value="ECO:0007669"/>
    <property type="project" value="TreeGrafter"/>
</dbReference>
<evidence type="ECO:0000313" key="8">
    <source>
        <dbReference type="Proteomes" id="UP000316759"/>
    </source>
</evidence>
<dbReference type="EMBL" id="SUNJ01014858">
    <property type="protein sequence ID" value="TPP56211.1"/>
    <property type="molecule type" value="Genomic_DNA"/>
</dbReference>
<dbReference type="InterPro" id="IPR047388">
    <property type="entry name" value="FH-like_dFKH"/>
</dbReference>
<dbReference type="GO" id="GO:0000978">
    <property type="term" value="F:RNA polymerase II cis-regulatory region sequence-specific DNA binding"/>
    <property type="evidence" value="ECO:0007669"/>
    <property type="project" value="TreeGrafter"/>
</dbReference>
<protein>
    <submittedName>
        <fullName evidence="7">Fork head protein</fullName>
    </submittedName>
</protein>
<feature type="compositionally biased region" description="Polar residues" evidence="5">
    <location>
        <begin position="562"/>
        <end position="578"/>
    </location>
</feature>
<comment type="subcellular location">
    <subcellularLocation>
        <location evidence="1 4">Nucleus</location>
    </subcellularLocation>
</comment>
<dbReference type="InterPro" id="IPR036388">
    <property type="entry name" value="WH-like_DNA-bd_sf"/>
</dbReference>
<dbReference type="SMART" id="SM00339">
    <property type="entry name" value="FH"/>
    <property type="match status" value="1"/>
</dbReference>
<dbReference type="PROSITE" id="PS00657">
    <property type="entry name" value="FORK_HEAD_1"/>
    <property type="match status" value="1"/>
</dbReference>
<dbReference type="STRING" id="46835.A0A504Y6G9"/>
<dbReference type="InterPro" id="IPR036390">
    <property type="entry name" value="WH_DNA-bd_sf"/>
</dbReference>
<feature type="region of interest" description="Disordered" evidence="5">
    <location>
        <begin position="927"/>
        <end position="954"/>
    </location>
</feature>
<accession>A0A504Y6G9</accession>
<dbReference type="GO" id="GO:0030154">
    <property type="term" value="P:cell differentiation"/>
    <property type="evidence" value="ECO:0007669"/>
    <property type="project" value="TreeGrafter"/>
</dbReference>
<dbReference type="PANTHER" id="PTHR11829">
    <property type="entry name" value="FORKHEAD BOX PROTEIN"/>
    <property type="match status" value="1"/>
</dbReference>
<dbReference type="InterPro" id="IPR050211">
    <property type="entry name" value="FOX_domain-containing"/>
</dbReference>
<feature type="compositionally biased region" description="Low complexity" evidence="5">
    <location>
        <begin position="439"/>
        <end position="448"/>
    </location>
</feature>
<dbReference type="OrthoDB" id="5954824at2759"/>
<dbReference type="Gene3D" id="1.10.10.10">
    <property type="entry name" value="Winged helix-like DNA-binding domain superfamily/Winged helix DNA-binding domain"/>
    <property type="match status" value="1"/>
</dbReference>
<keyword evidence="8" id="KW-1185">Reference proteome</keyword>
<gene>
    <name evidence="7" type="ORF">FGIG_03900</name>
</gene>
<evidence type="ECO:0000256" key="3">
    <source>
        <dbReference type="ARBA" id="ARBA00023242"/>
    </source>
</evidence>
<dbReference type="InterPro" id="IPR001766">
    <property type="entry name" value="Fork_head_dom"/>
</dbReference>
<feature type="region of interest" description="Disordered" evidence="5">
    <location>
        <begin position="826"/>
        <end position="903"/>
    </location>
</feature>
<feature type="compositionally biased region" description="Polar residues" evidence="5">
    <location>
        <begin position="244"/>
        <end position="264"/>
    </location>
</feature>
<feature type="domain" description="Fork-head" evidence="6">
    <location>
        <begin position="453"/>
        <end position="547"/>
    </location>
</feature>
<dbReference type="PANTHER" id="PTHR11829:SF380">
    <property type="entry name" value="PROTEIN FORK HEAD"/>
    <property type="match status" value="1"/>
</dbReference>
<evidence type="ECO:0000256" key="2">
    <source>
        <dbReference type="ARBA" id="ARBA00023125"/>
    </source>
</evidence>
<evidence type="ECO:0000256" key="1">
    <source>
        <dbReference type="ARBA" id="ARBA00004123"/>
    </source>
</evidence>
<feature type="region of interest" description="Disordered" evidence="5">
    <location>
        <begin position="549"/>
        <end position="583"/>
    </location>
</feature>
<feature type="compositionally biased region" description="Polar residues" evidence="5">
    <location>
        <begin position="849"/>
        <end position="865"/>
    </location>
</feature>
<keyword evidence="3 4" id="KW-0539">Nucleus</keyword>
<feature type="compositionally biased region" description="Polar residues" evidence="5">
    <location>
        <begin position="421"/>
        <end position="438"/>
    </location>
</feature>